<comment type="caution">
    <text evidence="1">The sequence shown here is derived from an EMBL/GenBank/DDBJ whole genome shotgun (WGS) entry which is preliminary data.</text>
</comment>
<name>A0ABR6GPN6_9BURK</name>
<reference evidence="1 2" key="1">
    <citation type="submission" date="2020-08" db="EMBL/GenBank/DDBJ databases">
        <title>Genomic Encyclopedia of Type Strains, Phase III (KMG-III): the genomes of soil and plant-associated and newly described type strains.</title>
        <authorList>
            <person name="Whitman W."/>
        </authorList>
    </citation>
    <scope>NUCLEOTIDE SEQUENCE [LARGE SCALE GENOMIC DNA]</scope>
    <source>
        <strain evidence="1 2">CECT 7247</strain>
    </source>
</reference>
<evidence type="ECO:0000313" key="1">
    <source>
        <dbReference type="EMBL" id="MBB3194089.1"/>
    </source>
</evidence>
<gene>
    <name evidence="1" type="ORF">FHS28_001474</name>
</gene>
<sequence length="143" mass="16318">MDHHEFRHASLLGAYDNHDEYQLGTTLIWVDFENIAQRHAATEFAHQEFPAVWAAIPAAIAEARRILRSQAPEFWRSHEEAGTSEELLAVWGIRINPTARNATYHVSTNYDFESPYEEQLPSFPDDVCVFVQRGHDGVIGPRS</sequence>
<dbReference type="RefSeq" id="WP_088449969.1">
    <property type="nucleotide sequence ID" value="NZ_JACHXO010000002.1"/>
</dbReference>
<evidence type="ECO:0000313" key="2">
    <source>
        <dbReference type="Proteomes" id="UP000574369"/>
    </source>
</evidence>
<proteinExistence type="predicted"/>
<dbReference type="Proteomes" id="UP000574369">
    <property type="component" value="Unassembled WGS sequence"/>
</dbReference>
<dbReference type="EMBL" id="JACHXO010000002">
    <property type="protein sequence ID" value="MBB3194089.1"/>
    <property type="molecule type" value="Genomic_DNA"/>
</dbReference>
<protein>
    <submittedName>
        <fullName evidence="1">Uncharacterized protein</fullName>
    </submittedName>
</protein>
<accession>A0ABR6GPN6</accession>
<organism evidence="1 2">
    <name type="scientific">Roseateles terrae</name>
    <dbReference type="NCBI Taxonomy" id="431060"/>
    <lineage>
        <taxon>Bacteria</taxon>
        <taxon>Pseudomonadati</taxon>
        <taxon>Pseudomonadota</taxon>
        <taxon>Betaproteobacteria</taxon>
        <taxon>Burkholderiales</taxon>
        <taxon>Sphaerotilaceae</taxon>
        <taxon>Roseateles</taxon>
    </lineage>
</organism>
<keyword evidence="2" id="KW-1185">Reference proteome</keyword>